<organism evidence="2 3">
    <name type="scientific">Lentinula guzmanii</name>
    <dbReference type="NCBI Taxonomy" id="2804957"/>
    <lineage>
        <taxon>Eukaryota</taxon>
        <taxon>Fungi</taxon>
        <taxon>Dikarya</taxon>
        <taxon>Basidiomycota</taxon>
        <taxon>Agaricomycotina</taxon>
        <taxon>Agaricomycetes</taxon>
        <taxon>Agaricomycetidae</taxon>
        <taxon>Agaricales</taxon>
        <taxon>Marasmiineae</taxon>
        <taxon>Omphalotaceae</taxon>
        <taxon>Lentinula</taxon>
    </lineage>
</organism>
<proteinExistence type="predicted"/>
<gene>
    <name evidence="2" type="ORF">DFJ43DRAFT_1154545</name>
</gene>
<dbReference type="Proteomes" id="UP001176059">
    <property type="component" value="Unassembled WGS sequence"/>
</dbReference>
<comment type="caution">
    <text evidence="2">The sequence shown here is derived from an EMBL/GenBank/DDBJ whole genome shotgun (WGS) entry which is preliminary data.</text>
</comment>
<feature type="region of interest" description="Disordered" evidence="1">
    <location>
        <begin position="80"/>
        <end position="99"/>
    </location>
</feature>
<dbReference type="AlphaFoldDB" id="A0AA38N127"/>
<evidence type="ECO:0000313" key="2">
    <source>
        <dbReference type="EMBL" id="KAJ3732497.1"/>
    </source>
</evidence>
<protein>
    <submittedName>
        <fullName evidence="2">Uncharacterized protein</fullName>
    </submittedName>
</protein>
<name>A0AA38N127_9AGAR</name>
<accession>A0AA38N127</accession>
<reference evidence="2" key="1">
    <citation type="submission" date="2022-08" db="EMBL/GenBank/DDBJ databases">
        <authorList>
            <consortium name="DOE Joint Genome Institute"/>
            <person name="Min B."/>
            <person name="Sierra-Patev S."/>
            <person name="Naranjo-Ortiz M."/>
            <person name="Looney B."/>
            <person name="Konkel Z."/>
            <person name="Slot J.C."/>
            <person name="Sakamoto Y."/>
            <person name="Steenwyk J.L."/>
            <person name="Rokas A."/>
            <person name="Carro J."/>
            <person name="Camarero S."/>
            <person name="Ferreira P."/>
            <person name="Molpeceres G."/>
            <person name="Ruiz-duenas F.J."/>
            <person name="Serrano A."/>
            <person name="Henrissat B."/>
            <person name="Drula E."/>
            <person name="Hughes K.W."/>
            <person name="Mata J.L."/>
            <person name="Ishikawa N.K."/>
            <person name="Vargas-Isla R."/>
            <person name="Ushijima S."/>
            <person name="Smith C.A."/>
            <person name="Ahrendt S."/>
            <person name="Andreopoulos W."/>
            <person name="He G."/>
            <person name="LaButti K."/>
            <person name="Lipzen A."/>
            <person name="Ng V."/>
            <person name="Riley R."/>
            <person name="Sandor L."/>
            <person name="Barry K."/>
            <person name="Martinez A.T."/>
            <person name="Xiao Y."/>
            <person name="Gibbons J.G."/>
            <person name="Terashima K."/>
            <person name="Hibbett D.S."/>
            <person name="Grigoriev I.V."/>
        </authorList>
    </citation>
    <scope>NUCLEOTIDE SEQUENCE</scope>
    <source>
        <strain evidence="2">ET3784</strain>
    </source>
</reference>
<reference evidence="2" key="2">
    <citation type="journal article" date="2023" name="Proc. Natl. Acad. Sci. U.S.A.">
        <title>A global phylogenomic analysis of the shiitake genus Lentinula.</title>
        <authorList>
            <person name="Sierra-Patev S."/>
            <person name="Min B."/>
            <person name="Naranjo-Ortiz M."/>
            <person name="Looney B."/>
            <person name="Konkel Z."/>
            <person name="Slot J.C."/>
            <person name="Sakamoto Y."/>
            <person name="Steenwyk J.L."/>
            <person name="Rokas A."/>
            <person name="Carro J."/>
            <person name="Camarero S."/>
            <person name="Ferreira P."/>
            <person name="Molpeceres G."/>
            <person name="Ruiz-Duenas F.J."/>
            <person name="Serrano A."/>
            <person name="Henrissat B."/>
            <person name="Drula E."/>
            <person name="Hughes K.W."/>
            <person name="Mata J.L."/>
            <person name="Ishikawa N.K."/>
            <person name="Vargas-Isla R."/>
            <person name="Ushijima S."/>
            <person name="Smith C.A."/>
            <person name="Donoghue J."/>
            <person name="Ahrendt S."/>
            <person name="Andreopoulos W."/>
            <person name="He G."/>
            <person name="LaButti K."/>
            <person name="Lipzen A."/>
            <person name="Ng V."/>
            <person name="Riley R."/>
            <person name="Sandor L."/>
            <person name="Barry K."/>
            <person name="Martinez A.T."/>
            <person name="Xiao Y."/>
            <person name="Gibbons J.G."/>
            <person name="Terashima K."/>
            <person name="Grigoriev I.V."/>
            <person name="Hibbett D."/>
        </authorList>
    </citation>
    <scope>NUCLEOTIDE SEQUENCE</scope>
    <source>
        <strain evidence="2">ET3784</strain>
    </source>
</reference>
<dbReference type="EMBL" id="JANVFO010000024">
    <property type="protein sequence ID" value="KAJ3732497.1"/>
    <property type="molecule type" value="Genomic_DNA"/>
</dbReference>
<sequence length="99" mass="11109">MSNPTPVDANQLMTQLIEQVAQLTANLQKATARSSMNKPELFKGTNSAEAHCFIAQIQSVRVMLNTAKWTVRLVPSLESRVPGRSSRMERRIRSEAKRV</sequence>
<keyword evidence="3" id="KW-1185">Reference proteome</keyword>
<evidence type="ECO:0000256" key="1">
    <source>
        <dbReference type="SAM" id="MobiDB-lite"/>
    </source>
</evidence>
<feature type="compositionally biased region" description="Basic and acidic residues" evidence="1">
    <location>
        <begin position="86"/>
        <end position="99"/>
    </location>
</feature>
<evidence type="ECO:0000313" key="3">
    <source>
        <dbReference type="Proteomes" id="UP001176059"/>
    </source>
</evidence>